<sequence length="163" mass="18666">MTQLYRHKEVTTRLKSVMYLHVTREYDAAADSLASEALESKTSRVVLSESRKAELGRLNRIPTVLYEEAETKTVSTGSIQCAEVFHIPTRKTFADFVLNEPHMIRHDEDGPQVTPDENSLNKQQTGTIQAQESEPNVEDIDPLTVQEKWIRLIAKAQDEELRW</sequence>
<evidence type="ECO:0000256" key="1">
    <source>
        <dbReference type="SAM" id="MobiDB-lite"/>
    </source>
</evidence>
<protein>
    <submittedName>
        <fullName evidence="2">Uncharacterized protein</fullName>
    </submittedName>
</protein>
<dbReference type="AlphaFoldDB" id="A0A8T1F467"/>
<accession>A0A8T1F467</accession>
<feature type="compositionally biased region" description="Polar residues" evidence="1">
    <location>
        <begin position="115"/>
        <end position="134"/>
    </location>
</feature>
<organism evidence="2 3">
    <name type="scientific">Phytophthora cactorum</name>
    <dbReference type="NCBI Taxonomy" id="29920"/>
    <lineage>
        <taxon>Eukaryota</taxon>
        <taxon>Sar</taxon>
        <taxon>Stramenopiles</taxon>
        <taxon>Oomycota</taxon>
        <taxon>Peronosporomycetes</taxon>
        <taxon>Peronosporales</taxon>
        <taxon>Peronosporaceae</taxon>
        <taxon>Phytophthora</taxon>
    </lineage>
</organism>
<dbReference type="EMBL" id="RCML01001345">
    <property type="protein sequence ID" value="KAG2963338.1"/>
    <property type="molecule type" value="Genomic_DNA"/>
</dbReference>
<comment type="caution">
    <text evidence="2">The sequence shown here is derived from an EMBL/GenBank/DDBJ whole genome shotgun (WGS) entry which is preliminary data.</text>
</comment>
<reference evidence="2" key="1">
    <citation type="submission" date="2018-10" db="EMBL/GenBank/DDBJ databases">
        <title>Effector identification in a new, highly contiguous assembly of the strawberry crown rot pathogen Phytophthora cactorum.</title>
        <authorList>
            <person name="Armitage A.D."/>
            <person name="Nellist C.F."/>
            <person name="Bates H."/>
            <person name="Vickerstaff R.J."/>
            <person name="Harrison R.J."/>
        </authorList>
    </citation>
    <scope>NUCLEOTIDE SEQUENCE</scope>
    <source>
        <strain evidence="2">P415</strain>
    </source>
</reference>
<gene>
    <name evidence="2" type="ORF">PC118_g20952</name>
</gene>
<evidence type="ECO:0000313" key="3">
    <source>
        <dbReference type="Proteomes" id="UP000697107"/>
    </source>
</evidence>
<dbReference type="Proteomes" id="UP000697107">
    <property type="component" value="Unassembled WGS sequence"/>
</dbReference>
<feature type="region of interest" description="Disordered" evidence="1">
    <location>
        <begin position="105"/>
        <end position="137"/>
    </location>
</feature>
<evidence type="ECO:0000313" key="2">
    <source>
        <dbReference type="EMBL" id="KAG2963338.1"/>
    </source>
</evidence>
<proteinExistence type="predicted"/>
<name>A0A8T1F467_9STRA</name>